<evidence type="ECO:0000313" key="3">
    <source>
        <dbReference type="Proteomes" id="UP001210231"/>
    </source>
</evidence>
<dbReference type="PANTHER" id="PTHR12558">
    <property type="entry name" value="CELL DIVISION CYCLE 16,23,27"/>
    <property type="match status" value="1"/>
</dbReference>
<dbReference type="Pfam" id="PF13432">
    <property type="entry name" value="TPR_16"/>
    <property type="match status" value="2"/>
</dbReference>
<comment type="caution">
    <text evidence="2">The sequence shown here is derived from an EMBL/GenBank/DDBJ whole genome shotgun (WGS) entry which is preliminary data.</text>
</comment>
<dbReference type="InterPro" id="IPR011990">
    <property type="entry name" value="TPR-like_helical_dom_sf"/>
</dbReference>
<name>A0ABT4UEU6_9BACT</name>
<sequence>MMRRLLFTTVMAVGLSVGAVNAQSVNDGSKALYYNQLNKAKNIFQDLVKANPADAEANYWLGQTLLEDENVAGARAVYEKALVATSQNPLIIIGLGHVELLEGKNAEARAHFDAALEPTKSKKNKKYGDPVLLAAIGRANADGGSTVGDPAYGVEKLTQAAELLPKDPEVMVNLGLTYLKMGPENGGKAKSSFDAALERDPSYARANYRNGKIFESQKNAAMFVDHFTRAIEADAKYAPAYLSLYEYYSDKDVNKAKEYLDKWIQNVEKDTEIDFFYADYLFRAGKYQESLQKVKEIETSLKDPKDFAKVYRLQALNQDRLGDSLAAKSTMEKYLNLENPLKVPGRAYQEMAGYYIKTGEEPAKADAMITKAIDLDTAVENKIALMEGLASVYEKAKLYDGQFKWMYQASKLKQKLNATDYFYLAQAAINAQQYLTADTIAQKYIENYPDQIQGYSFRVRALTAADTDTTSGIAIPAYIQFNDFLKKDAQKNLSRILGNSGYLINYYANVSREYEKAIAVCDEILALDPQNAAALQTKELLVKRIKK</sequence>
<organism evidence="2 3">
    <name type="scientific">Polluticaenibacter yanchengensis</name>
    <dbReference type="NCBI Taxonomy" id="3014562"/>
    <lineage>
        <taxon>Bacteria</taxon>
        <taxon>Pseudomonadati</taxon>
        <taxon>Bacteroidota</taxon>
        <taxon>Chitinophagia</taxon>
        <taxon>Chitinophagales</taxon>
        <taxon>Chitinophagaceae</taxon>
        <taxon>Polluticaenibacter</taxon>
    </lineage>
</organism>
<dbReference type="InterPro" id="IPR019734">
    <property type="entry name" value="TPR_rpt"/>
</dbReference>
<evidence type="ECO:0000313" key="2">
    <source>
        <dbReference type="EMBL" id="MDA3613374.1"/>
    </source>
</evidence>
<protein>
    <submittedName>
        <fullName evidence="2">Tetratricopeptide repeat protein</fullName>
    </submittedName>
</protein>
<dbReference type="PANTHER" id="PTHR12558:SF13">
    <property type="entry name" value="CELL DIVISION CYCLE PROTEIN 27 HOMOLOG"/>
    <property type="match status" value="1"/>
</dbReference>
<keyword evidence="3" id="KW-1185">Reference proteome</keyword>
<dbReference type="SMART" id="SM00028">
    <property type="entry name" value="TPR"/>
    <property type="match status" value="5"/>
</dbReference>
<dbReference type="Gene3D" id="1.25.40.10">
    <property type="entry name" value="Tetratricopeptide repeat domain"/>
    <property type="match status" value="3"/>
</dbReference>
<proteinExistence type="predicted"/>
<dbReference type="Proteomes" id="UP001210231">
    <property type="component" value="Unassembled WGS sequence"/>
</dbReference>
<dbReference type="RefSeq" id="WP_407029706.1">
    <property type="nucleotide sequence ID" value="NZ_JAQGEF010000001.1"/>
</dbReference>
<gene>
    <name evidence="2" type="ORF">O3P16_01030</name>
</gene>
<dbReference type="Pfam" id="PF13174">
    <property type="entry name" value="TPR_6"/>
    <property type="match status" value="1"/>
</dbReference>
<accession>A0ABT4UEU6</accession>
<evidence type="ECO:0000256" key="1">
    <source>
        <dbReference type="SAM" id="SignalP"/>
    </source>
</evidence>
<dbReference type="EMBL" id="JAQGEF010000001">
    <property type="protein sequence ID" value="MDA3613374.1"/>
    <property type="molecule type" value="Genomic_DNA"/>
</dbReference>
<keyword evidence="1" id="KW-0732">Signal</keyword>
<dbReference type="SUPFAM" id="SSF48452">
    <property type="entry name" value="TPR-like"/>
    <property type="match status" value="2"/>
</dbReference>
<reference evidence="2 3" key="1">
    <citation type="submission" date="2022-12" db="EMBL/GenBank/DDBJ databases">
        <title>Chitinophagaceae gen. sp. nov., a new member of the family Chitinophagaceae, isolated from soil in a chemical factory.</title>
        <authorList>
            <person name="Ke Z."/>
        </authorList>
    </citation>
    <scope>NUCLEOTIDE SEQUENCE [LARGE SCALE GENOMIC DNA]</scope>
    <source>
        <strain evidence="2 3">LY-5</strain>
    </source>
</reference>
<feature type="chain" id="PRO_5046429569" evidence="1">
    <location>
        <begin position="23"/>
        <end position="547"/>
    </location>
</feature>
<feature type="signal peptide" evidence="1">
    <location>
        <begin position="1"/>
        <end position="22"/>
    </location>
</feature>